<dbReference type="GO" id="GO:0016887">
    <property type="term" value="F:ATP hydrolysis activity"/>
    <property type="evidence" value="ECO:0007669"/>
    <property type="project" value="TreeGrafter"/>
</dbReference>
<dbReference type="eggNOG" id="COG0455">
    <property type="taxonomic scope" value="Bacteria"/>
</dbReference>
<dbReference type="RefSeq" id="WP_013495416.1">
    <property type="nucleotide sequence ID" value="NC_014831.1"/>
</dbReference>
<feature type="region of interest" description="Disordered" evidence="3">
    <location>
        <begin position="278"/>
        <end position="303"/>
    </location>
</feature>
<sequence>MAMPGPGPAERARAVLVASGKGGVGKSNLSLNLAIAARQLDRRVLLLDADVGLGNAEILAGVTAPRHLGDVLLGRCTLDEAVVAGPAGVDLLAGGHGIVDLPPVDGLRWRHVLGQVARFGWDLVVIDGGAGVGGAVRPQLLAAREVLVVTTPEPTALADAYAVIKLVTGRDPGSAPRLWVAVNQVRSRTEGQAAFDRLAGVCRRFLGVDLRCLGLVPFDPQLREAVHRQVPLLLAAPHSPAARAVTAMARQLLGVPTPATGGLLAYLTRLWPGRPARVGNAGPAAADSPGSGGAAARTGRGPV</sequence>
<organism evidence="5 6">
    <name type="scientific">Thermaerobacter marianensis (strain ATCC 700841 / DSM 12885 / JCM 10246 / 7p75a)</name>
    <dbReference type="NCBI Taxonomy" id="644966"/>
    <lineage>
        <taxon>Bacteria</taxon>
        <taxon>Bacillati</taxon>
        <taxon>Bacillota</taxon>
        <taxon>Clostridia</taxon>
        <taxon>Eubacteriales</taxon>
        <taxon>Clostridiales Family XVII. Incertae Sedis</taxon>
        <taxon>Thermaerobacter</taxon>
    </lineage>
</organism>
<dbReference type="EMBL" id="CP002344">
    <property type="protein sequence ID" value="ADU51111.1"/>
    <property type="molecule type" value="Genomic_DNA"/>
</dbReference>
<dbReference type="PANTHER" id="PTHR43384">
    <property type="entry name" value="SEPTUM SITE-DETERMINING PROTEIN MIND HOMOLOG, CHLOROPLASTIC-RELATED"/>
    <property type="match status" value="1"/>
</dbReference>
<keyword evidence="1" id="KW-0547">Nucleotide-binding</keyword>
<keyword evidence="5" id="KW-0282">Flagellum</keyword>
<feature type="domain" description="CobQ/CobB/MinD/ParA nucleotide binding" evidence="4">
    <location>
        <begin position="16"/>
        <end position="231"/>
    </location>
</feature>
<dbReference type="GO" id="GO:0051782">
    <property type="term" value="P:negative regulation of cell division"/>
    <property type="evidence" value="ECO:0007669"/>
    <property type="project" value="TreeGrafter"/>
</dbReference>
<keyword evidence="2" id="KW-0067">ATP-binding</keyword>
<keyword evidence="6" id="KW-1185">Reference proteome</keyword>
<dbReference type="GO" id="GO:0005524">
    <property type="term" value="F:ATP binding"/>
    <property type="evidence" value="ECO:0007669"/>
    <property type="project" value="UniProtKB-KW"/>
</dbReference>
<dbReference type="InterPro" id="IPR050625">
    <property type="entry name" value="ParA/MinD_ATPase"/>
</dbReference>
<dbReference type="AlphaFoldDB" id="E6SJP8"/>
<reference evidence="5 6" key="1">
    <citation type="journal article" date="2010" name="Stand. Genomic Sci.">
        <title>Complete genome sequence of Thermaerobacter marianensis type strain (7p75a).</title>
        <authorList>
            <person name="Han C."/>
            <person name="Gu W."/>
            <person name="Zhang X."/>
            <person name="Lapidus A."/>
            <person name="Nolan M."/>
            <person name="Copeland A."/>
            <person name="Lucas S."/>
            <person name="Del Rio T.G."/>
            <person name="Tice H."/>
            <person name="Cheng J.F."/>
            <person name="Tapia R."/>
            <person name="Goodwin L."/>
            <person name="Pitluck S."/>
            <person name="Pagani I."/>
            <person name="Ivanova N."/>
            <person name="Mavromatis K."/>
            <person name="Mikhailova N."/>
            <person name="Pati A."/>
            <person name="Chen A."/>
            <person name="Palaniappan K."/>
            <person name="Land M."/>
            <person name="Hauser L."/>
            <person name="Chang Y.J."/>
            <person name="Jeffries C.D."/>
            <person name="Schneider S."/>
            <person name="Rohde M."/>
            <person name="Goker M."/>
            <person name="Pukall R."/>
            <person name="Woyke T."/>
            <person name="Bristow J."/>
            <person name="Eisen J.A."/>
            <person name="Markowitz V."/>
            <person name="Hugenholtz P."/>
            <person name="Kyrpides N.C."/>
            <person name="Klenk H.P."/>
            <person name="Detter J.C."/>
        </authorList>
    </citation>
    <scope>NUCLEOTIDE SEQUENCE [LARGE SCALE GENOMIC DNA]</scope>
    <source>
        <strain evidence="6">ATCC 700841 / DSM 12885 / JCM 10246 / 7p75a</strain>
    </source>
</reference>
<reference evidence="6" key="2">
    <citation type="journal article" date="2010" name="Stand. Genomic Sci.">
        <title>Complete genome sequence of Thermaerobacter marianensis type strain (7p75aT).</title>
        <authorList>
            <person name="Han C."/>
            <person name="Gu W."/>
            <person name="Zhang X."/>
            <person name="Lapidus A."/>
            <person name="Nolan M."/>
            <person name="Copeland A."/>
            <person name="Lucas S."/>
            <person name="Glavina Del Rio T."/>
            <person name="Tice H."/>
            <person name="Cheng J."/>
            <person name="Tapia R."/>
            <person name="Goodwin L."/>
            <person name="Pitluck S."/>
            <person name="Pagani I."/>
            <person name="Ivanova N."/>
            <person name="Mavromatis K."/>
            <person name="Mikhailova N."/>
            <person name="Pati A."/>
            <person name="Chen A."/>
            <person name="Palaniappan K."/>
            <person name="Land M."/>
            <person name="Hauser L."/>
            <person name="Chang Y."/>
            <person name="Jeffries C."/>
            <person name="Schneider S."/>
            <person name="Rohde M."/>
            <person name="Goker M."/>
            <person name="Pukall R."/>
            <person name="Woyke T."/>
            <person name="Bristow J."/>
            <person name="Eisen J."/>
            <person name="Markowitz V."/>
            <person name="Hugenholtz P."/>
            <person name="Kyrpides N."/>
            <person name="Klenk H."/>
            <person name="Detter J."/>
        </authorList>
    </citation>
    <scope>NUCLEOTIDE SEQUENCE [LARGE SCALE GENOMIC DNA]</scope>
    <source>
        <strain evidence="6">ATCC 700841 / DSM 12885 / JCM 10246 / 7p75a</strain>
    </source>
</reference>
<dbReference type="Proteomes" id="UP000008915">
    <property type="component" value="Chromosome"/>
</dbReference>
<dbReference type="GO" id="GO:0009898">
    <property type="term" value="C:cytoplasmic side of plasma membrane"/>
    <property type="evidence" value="ECO:0007669"/>
    <property type="project" value="TreeGrafter"/>
</dbReference>
<dbReference type="InterPro" id="IPR025501">
    <property type="entry name" value="MinD_FleN"/>
</dbReference>
<evidence type="ECO:0000259" key="4">
    <source>
        <dbReference type="Pfam" id="PF01656"/>
    </source>
</evidence>
<keyword evidence="5" id="KW-0966">Cell projection</keyword>
<dbReference type="InterPro" id="IPR002586">
    <property type="entry name" value="CobQ/CobB/MinD/ParA_Nub-bd_dom"/>
</dbReference>
<dbReference type="SUPFAM" id="SSF52540">
    <property type="entry name" value="P-loop containing nucleoside triphosphate hydrolases"/>
    <property type="match status" value="1"/>
</dbReference>
<proteinExistence type="predicted"/>
<dbReference type="KEGG" id="tmr:Tmar_0998"/>
<dbReference type="PANTHER" id="PTHR43384:SF4">
    <property type="entry name" value="CELLULOSE BIOSYNTHESIS PROTEIN BCSQ-RELATED"/>
    <property type="match status" value="1"/>
</dbReference>
<dbReference type="InterPro" id="IPR027417">
    <property type="entry name" value="P-loop_NTPase"/>
</dbReference>
<dbReference type="Gene3D" id="3.40.50.300">
    <property type="entry name" value="P-loop containing nucleotide triphosphate hydrolases"/>
    <property type="match status" value="1"/>
</dbReference>
<evidence type="ECO:0000313" key="5">
    <source>
        <dbReference type="EMBL" id="ADU51111.1"/>
    </source>
</evidence>
<evidence type="ECO:0000313" key="6">
    <source>
        <dbReference type="Proteomes" id="UP000008915"/>
    </source>
</evidence>
<dbReference type="Pfam" id="PF01656">
    <property type="entry name" value="CbiA"/>
    <property type="match status" value="1"/>
</dbReference>
<dbReference type="OrthoDB" id="9816297at2"/>
<name>E6SJP8_THEM7</name>
<feature type="compositionally biased region" description="Low complexity" evidence="3">
    <location>
        <begin position="281"/>
        <end position="303"/>
    </location>
</feature>
<evidence type="ECO:0000256" key="2">
    <source>
        <dbReference type="ARBA" id="ARBA00022840"/>
    </source>
</evidence>
<accession>E6SJP8</accession>
<dbReference type="GO" id="GO:0005829">
    <property type="term" value="C:cytosol"/>
    <property type="evidence" value="ECO:0007669"/>
    <property type="project" value="TreeGrafter"/>
</dbReference>
<dbReference type="HOGENOM" id="CLU_037612_0_0_9"/>
<dbReference type="PIRSF" id="PIRSF003092">
    <property type="entry name" value="MinD"/>
    <property type="match status" value="1"/>
</dbReference>
<dbReference type="STRING" id="644966.Tmar_0998"/>
<evidence type="ECO:0000256" key="1">
    <source>
        <dbReference type="ARBA" id="ARBA00022741"/>
    </source>
</evidence>
<keyword evidence="5" id="KW-0969">Cilium</keyword>
<gene>
    <name evidence="5" type="ordered locus">Tmar_0998</name>
</gene>
<protein>
    <submittedName>
        <fullName evidence="5">Flagellar biosynthesis switch protein</fullName>
    </submittedName>
</protein>
<evidence type="ECO:0000256" key="3">
    <source>
        <dbReference type="SAM" id="MobiDB-lite"/>
    </source>
</evidence>